<keyword evidence="1" id="KW-0472">Membrane</keyword>
<dbReference type="RefSeq" id="XP_050940418.1">
    <property type="nucleotide sequence ID" value="XM_051084461.1"/>
</dbReference>
<proteinExistence type="predicted"/>
<dbReference type="Proteomes" id="UP001652600">
    <property type="component" value="Chromosome 5"/>
</dbReference>
<name>A0ABM3KRK1_CUCME</name>
<dbReference type="GeneID" id="103492324"/>
<reference evidence="3" key="1">
    <citation type="submission" date="2025-08" db="UniProtKB">
        <authorList>
            <consortium name="RefSeq"/>
        </authorList>
    </citation>
    <scope>IDENTIFICATION</scope>
    <source>
        <tissue evidence="3">Stem</tissue>
    </source>
</reference>
<keyword evidence="2" id="KW-1185">Reference proteome</keyword>
<sequence length="101" mass="11724">MVTASVYIFLRMLLHAVLPTTYLLDYKRNTYTKADLQCTNVIQSMEKRLRVACLMQISIMLWRLALPLVVLILAHELKIEDANASLFEAKFHLKLLSFKLL</sequence>
<evidence type="ECO:0000256" key="1">
    <source>
        <dbReference type="SAM" id="Phobius"/>
    </source>
</evidence>
<organism evidence="2 3">
    <name type="scientific">Cucumis melo</name>
    <name type="common">Muskmelon</name>
    <dbReference type="NCBI Taxonomy" id="3656"/>
    <lineage>
        <taxon>Eukaryota</taxon>
        <taxon>Viridiplantae</taxon>
        <taxon>Streptophyta</taxon>
        <taxon>Embryophyta</taxon>
        <taxon>Tracheophyta</taxon>
        <taxon>Spermatophyta</taxon>
        <taxon>Magnoliopsida</taxon>
        <taxon>eudicotyledons</taxon>
        <taxon>Gunneridae</taxon>
        <taxon>Pentapetalae</taxon>
        <taxon>rosids</taxon>
        <taxon>fabids</taxon>
        <taxon>Cucurbitales</taxon>
        <taxon>Cucurbitaceae</taxon>
        <taxon>Benincaseae</taxon>
        <taxon>Cucumis</taxon>
    </lineage>
</organism>
<evidence type="ECO:0000313" key="3">
    <source>
        <dbReference type="RefSeq" id="XP_050940418.1"/>
    </source>
</evidence>
<feature type="transmembrane region" description="Helical" evidence="1">
    <location>
        <begin position="6"/>
        <end position="24"/>
    </location>
</feature>
<feature type="transmembrane region" description="Helical" evidence="1">
    <location>
        <begin position="51"/>
        <end position="74"/>
    </location>
</feature>
<accession>A0ABM3KRK1</accession>
<gene>
    <name evidence="3" type="primary">LOC103492324</name>
</gene>
<keyword evidence="1" id="KW-1133">Transmembrane helix</keyword>
<keyword evidence="1" id="KW-0812">Transmembrane</keyword>
<protein>
    <submittedName>
        <fullName evidence="3">Uncharacterized protein LOC103492324 isoform X3</fullName>
    </submittedName>
</protein>
<evidence type="ECO:0000313" key="2">
    <source>
        <dbReference type="Proteomes" id="UP001652600"/>
    </source>
</evidence>